<feature type="repeat" description="ANK" evidence="8">
    <location>
        <begin position="254"/>
        <end position="286"/>
    </location>
</feature>
<dbReference type="SUPFAM" id="SSF52540">
    <property type="entry name" value="P-loop containing nucleoside triphosphate hydrolases"/>
    <property type="match status" value="1"/>
</dbReference>
<dbReference type="AlphaFoldDB" id="A0AAE9E7I7"/>
<evidence type="ECO:0000313" key="13">
    <source>
        <dbReference type="Proteomes" id="UP000829354"/>
    </source>
</evidence>
<dbReference type="EMBL" id="CP092620">
    <property type="protein sequence ID" value="UMM14251.1"/>
    <property type="molecule type" value="Genomic_DNA"/>
</dbReference>
<evidence type="ECO:0000259" key="10">
    <source>
        <dbReference type="PROSITE" id="PS50017"/>
    </source>
</evidence>
<dbReference type="Pfam" id="PF12796">
    <property type="entry name" value="Ank_2"/>
    <property type="match status" value="2"/>
</dbReference>
<dbReference type="Gene3D" id="1.25.40.20">
    <property type="entry name" value="Ankyrin repeat-containing domain"/>
    <property type="match status" value="2"/>
</dbReference>
<dbReference type="Gene3D" id="3.40.50.300">
    <property type="entry name" value="P-loop containing nucleotide triphosphate hydrolases"/>
    <property type="match status" value="1"/>
</dbReference>
<dbReference type="PANTHER" id="PTHR24342">
    <property type="entry name" value="SERINE/THREONINE-PROTEIN KINASE 17"/>
    <property type="match status" value="1"/>
</dbReference>
<protein>
    <recommendedName>
        <fullName evidence="14">Non-specific serine/threonine protein kinase</fullName>
    </recommendedName>
</protein>
<evidence type="ECO:0000256" key="4">
    <source>
        <dbReference type="ARBA" id="ARBA00022737"/>
    </source>
</evidence>
<keyword evidence="13" id="KW-1185">Reference proteome</keyword>
<feature type="repeat" description="ANK" evidence="8">
    <location>
        <begin position="188"/>
        <end position="220"/>
    </location>
</feature>
<dbReference type="SMART" id="SM00005">
    <property type="entry name" value="DEATH"/>
    <property type="match status" value="1"/>
</dbReference>
<dbReference type="CDD" id="cd08782">
    <property type="entry name" value="Death_DAPK1"/>
    <property type="match status" value="1"/>
</dbReference>
<evidence type="ECO:0000256" key="3">
    <source>
        <dbReference type="ARBA" id="ARBA00022679"/>
    </source>
</evidence>
<dbReference type="PROSITE" id="PS50017">
    <property type="entry name" value="DEATH_DOMAIN"/>
    <property type="match status" value="1"/>
</dbReference>
<dbReference type="Proteomes" id="UP000829354">
    <property type="component" value="Chromosome I"/>
</dbReference>
<dbReference type="GO" id="GO:0004674">
    <property type="term" value="F:protein serine/threonine kinase activity"/>
    <property type="evidence" value="ECO:0007669"/>
    <property type="project" value="UniProtKB-KW"/>
</dbReference>
<gene>
    <name evidence="12" type="ORF">L5515_002134</name>
</gene>
<feature type="domain" description="Death" evidence="10">
    <location>
        <begin position="981"/>
        <end position="1051"/>
    </location>
</feature>
<dbReference type="SUPFAM" id="SSF47986">
    <property type="entry name" value="DEATH domain"/>
    <property type="match status" value="1"/>
</dbReference>
<organism evidence="12 13">
    <name type="scientific">Caenorhabditis briggsae</name>
    <dbReference type="NCBI Taxonomy" id="6238"/>
    <lineage>
        <taxon>Eukaryota</taxon>
        <taxon>Metazoa</taxon>
        <taxon>Ecdysozoa</taxon>
        <taxon>Nematoda</taxon>
        <taxon>Chromadorea</taxon>
        <taxon>Rhabditida</taxon>
        <taxon>Rhabditina</taxon>
        <taxon>Rhabditomorpha</taxon>
        <taxon>Rhabditoidea</taxon>
        <taxon>Rhabditidae</taxon>
        <taxon>Peloderinae</taxon>
        <taxon>Caenorhabditis</taxon>
    </lineage>
</organism>
<evidence type="ECO:0000256" key="2">
    <source>
        <dbReference type="ARBA" id="ARBA00022527"/>
    </source>
</evidence>
<keyword evidence="6" id="KW-0418">Kinase</keyword>
<reference evidence="12 13" key="1">
    <citation type="submission" date="2022-04" db="EMBL/GenBank/DDBJ databases">
        <title>Chromosome-level reference genomes for two strains of Caenorhabditis briggsae: an improved platform for comparative genomics.</title>
        <authorList>
            <person name="Stevens L."/>
            <person name="Andersen E."/>
        </authorList>
    </citation>
    <scope>NUCLEOTIDE SEQUENCE [LARGE SCALE GENOMIC DNA]</scope>
    <source>
        <strain evidence="12">VX34</strain>
        <tissue evidence="12">Whole-organism</tissue>
    </source>
</reference>
<dbReference type="InterPro" id="IPR000488">
    <property type="entry name" value="Death_dom"/>
</dbReference>
<dbReference type="PROSITE" id="PS50088">
    <property type="entry name" value="ANK_REPEAT"/>
    <property type="match status" value="4"/>
</dbReference>
<evidence type="ECO:0000313" key="12">
    <source>
        <dbReference type="EMBL" id="UMM14251.1"/>
    </source>
</evidence>
<feature type="compositionally biased region" description="Basic and acidic residues" evidence="9">
    <location>
        <begin position="33"/>
        <end position="56"/>
    </location>
</feature>
<dbReference type="FunFam" id="1.25.40.20:FF:000532">
    <property type="entry name" value="CRE-DAPK-1 protein"/>
    <property type="match status" value="1"/>
</dbReference>
<dbReference type="Gene3D" id="1.10.533.10">
    <property type="entry name" value="Death Domain, Fas"/>
    <property type="match status" value="1"/>
</dbReference>
<proteinExistence type="predicted"/>
<evidence type="ECO:0000256" key="5">
    <source>
        <dbReference type="ARBA" id="ARBA00022741"/>
    </source>
</evidence>
<feature type="repeat" description="ANK" evidence="8">
    <location>
        <begin position="287"/>
        <end position="319"/>
    </location>
</feature>
<dbReference type="InterPro" id="IPR027417">
    <property type="entry name" value="P-loop_NTPase"/>
</dbReference>
<dbReference type="PROSITE" id="PS51424">
    <property type="entry name" value="ROC"/>
    <property type="match status" value="1"/>
</dbReference>
<evidence type="ECO:0000256" key="6">
    <source>
        <dbReference type="ARBA" id="ARBA00022777"/>
    </source>
</evidence>
<dbReference type="InterPro" id="IPR011029">
    <property type="entry name" value="DEATH-like_dom_sf"/>
</dbReference>
<evidence type="ECO:0000259" key="11">
    <source>
        <dbReference type="PROSITE" id="PS51424"/>
    </source>
</evidence>
<keyword evidence="4" id="KW-0677">Repeat</keyword>
<evidence type="ECO:0000256" key="7">
    <source>
        <dbReference type="ARBA" id="ARBA00022840"/>
    </source>
</evidence>
<evidence type="ECO:0000256" key="1">
    <source>
        <dbReference type="ARBA" id="ARBA00001946"/>
    </source>
</evidence>
<evidence type="ECO:0000256" key="9">
    <source>
        <dbReference type="SAM" id="MobiDB-lite"/>
    </source>
</evidence>
<comment type="cofactor">
    <cofactor evidence="1">
        <name>Mg(2+)</name>
        <dbReference type="ChEBI" id="CHEBI:18420"/>
    </cofactor>
</comment>
<dbReference type="PANTHER" id="PTHR24342:SF14">
    <property type="entry name" value="DEATH-ASSOCIATED PROTEIN KINASE DAPK-1"/>
    <property type="match status" value="1"/>
</dbReference>
<dbReference type="InterPro" id="IPR036770">
    <property type="entry name" value="Ankyrin_rpt-contain_sf"/>
</dbReference>
<accession>A0AAE9E7I7</accession>
<dbReference type="GO" id="GO:0007165">
    <property type="term" value="P:signal transduction"/>
    <property type="evidence" value="ECO:0007669"/>
    <property type="project" value="InterPro"/>
</dbReference>
<dbReference type="InterPro" id="IPR020859">
    <property type="entry name" value="ROC"/>
</dbReference>
<dbReference type="SUPFAM" id="SSF48403">
    <property type="entry name" value="Ankyrin repeat"/>
    <property type="match status" value="1"/>
</dbReference>
<evidence type="ECO:0000256" key="8">
    <source>
        <dbReference type="PROSITE-ProRule" id="PRU00023"/>
    </source>
</evidence>
<feature type="compositionally biased region" description="Basic and acidic residues" evidence="9">
    <location>
        <begin position="1"/>
        <end position="11"/>
    </location>
</feature>
<feature type="compositionally biased region" description="Acidic residues" evidence="9">
    <location>
        <begin position="57"/>
        <end position="67"/>
    </location>
</feature>
<dbReference type="SMART" id="SM00248">
    <property type="entry name" value="ANK"/>
    <property type="match status" value="5"/>
</dbReference>
<keyword evidence="2" id="KW-0723">Serine/threonine-protein kinase</keyword>
<dbReference type="InterPro" id="IPR002110">
    <property type="entry name" value="Ankyrin_rpt"/>
</dbReference>
<keyword evidence="3" id="KW-0808">Transferase</keyword>
<feature type="region of interest" description="Disordered" evidence="9">
    <location>
        <begin position="1"/>
        <end position="108"/>
    </location>
</feature>
<dbReference type="PROSITE" id="PS50297">
    <property type="entry name" value="ANK_REP_REGION"/>
    <property type="match status" value="4"/>
</dbReference>
<name>A0AAE9E7I7_CAEBR</name>
<keyword evidence="7" id="KW-0067">ATP-binding</keyword>
<feature type="domain" description="Roc" evidence="11">
    <location>
        <begin position="359"/>
        <end position="612"/>
    </location>
</feature>
<dbReference type="GO" id="GO:0005524">
    <property type="term" value="F:ATP binding"/>
    <property type="evidence" value="ECO:0007669"/>
    <property type="project" value="UniProtKB-KW"/>
</dbReference>
<feature type="compositionally biased region" description="Polar residues" evidence="9">
    <location>
        <begin position="78"/>
        <end position="87"/>
    </location>
</feature>
<feature type="compositionally biased region" description="Acidic residues" evidence="9">
    <location>
        <begin position="91"/>
        <end position="105"/>
    </location>
</feature>
<keyword evidence="5" id="KW-0547">Nucleotide-binding</keyword>
<keyword evidence="8" id="KW-0040">ANK repeat</keyword>
<dbReference type="Pfam" id="PF00531">
    <property type="entry name" value="Death"/>
    <property type="match status" value="1"/>
</dbReference>
<evidence type="ECO:0008006" key="14">
    <source>
        <dbReference type="Google" id="ProtNLM"/>
    </source>
</evidence>
<sequence>MYREMSARESARNNQTTENALKEFVESTSNGISEERIPEKDTSENVSLEKDDRFPSDSEDEDSDDEEKMIHLDLRRLNLTQNTQTDPSSFDYDDEVEDEDDDAQSDTDNTIVVMPGSVLAHYLTDPLTNPAASYLFESPRPRAADFVYPGQDRYSKLGSVPAYSSTTAFIQLLNDISENHPELCECSREETPLHVAAARGHVDCVQAILDANSPINAVEQDGKTALIIALENDNVDIAGILITNGCDINHADNHGDTALHVASKHGLLQAVQTLCHCGVHVDSPNANQKTALHLAAHFGHVDIIRILLLARADVTLRGDDGLTAELVAVAAERLEAHSLLKMVKSQETREEYISQLYPLDTSLRRIKLKLLGHSLSGKTRLVQTLNSTRGISSFFDAMRRFSDHYSPSNSMKDDGIHSANGSFVSESNNNSSYELSTSGSKYTPPHSQYTRGIDVQTVNVQGCGEFSVWEFGGYEPMHTCYDHFVGNCDCIHLILYRASDPTEVQYKQILYWMNFLKGRVTPFEPIGHCGFSSRRSKVIIVGTHATPSLFPQKNQEGEYISSDIEAMLNTVRLRFETHFDMDHRLILLDATNPSCVGMKTLKMELAKCRTNILAKLLKPLAILDTVVSHLNLVRKKHVNFPVITWPDFTQLIRDEINPLTGDAHCRQIVQQLQLIGELVYLRNDLCDADYVVLNAEWFGTHVLGQLLSAEFLSKASPNGSYHTSSLAKIFPEIPEQSDLMTILEVLQLCAPDARTGAHEFPVFIQTEAPDSIWRPYSLPEKERDTVYGGVRILPMRGMERSLHSTFPRIQVALRRSINDYQPAKDTQLQQWSECSKLVTQDREAVIRMVGDAVEIRARGPSETATSMFYFMEDLINLVEHAAAEVGPGISLERHFISPKHLKEHREHPALFPPEAMMEMQQRESLSVKGTQDEEELFTDVVCFGSRDVARHLTLGIDVGVADLQMASRCELACLLDPPHAMGRDWSILAVKLQLTDQVPDVDSTGQSLSRTDQLLNEWAIHHPEQASVGNLCRILVELGRCDARDALYRTVPLYVFAPLEEQYLLETNDSGVVSSCHSSSEHQPI</sequence>
<feature type="repeat" description="ANK" evidence="8">
    <location>
        <begin position="221"/>
        <end position="253"/>
    </location>
</feature>